<evidence type="ECO:0000256" key="6">
    <source>
        <dbReference type="ARBA" id="ARBA00023187"/>
    </source>
</evidence>
<dbReference type="CDD" id="cd00200">
    <property type="entry name" value="WD40"/>
    <property type="match status" value="1"/>
</dbReference>
<feature type="repeat" description="WD" evidence="11">
    <location>
        <begin position="315"/>
        <end position="356"/>
    </location>
</feature>
<dbReference type="PANTHER" id="PTHR43979:SF1">
    <property type="entry name" value="PRE-MRNA-PROCESSING FACTOR 17"/>
    <property type="match status" value="1"/>
</dbReference>
<evidence type="ECO:0000256" key="7">
    <source>
        <dbReference type="ARBA" id="ARBA00023242"/>
    </source>
</evidence>
<evidence type="ECO:0000256" key="10">
    <source>
        <dbReference type="ARBA" id="ARBA00076678"/>
    </source>
</evidence>
<keyword evidence="2 11" id="KW-0853">WD repeat</keyword>
<dbReference type="AlphaFoldDB" id="A0A914CH64"/>
<feature type="repeat" description="WD" evidence="11">
    <location>
        <begin position="401"/>
        <end position="433"/>
    </location>
</feature>
<dbReference type="InterPro" id="IPR015943">
    <property type="entry name" value="WD40/YVTN_repeat-like_dom_sf"/>
</dbReference>
<dbReference type="GO" id="GO:0003729">
    <property type="term" value="F:mRNA binding"/>
    <property type="evidence" value="ECO:0007669"/>
    <property type="project" value="TreeGrafter"/>
</dbReference>
<dbReference type="GO" id="GO:0000398">
    <property type="term" value="P:mRNA splicing, via spliceosome"/>
    <property type="evidence" value="ECO:0007669"/>
    <property type="project" value="InterPro"/>
</dbReference>
<accession>A0A914CH64</accession>
<dbReference type="GO" id="GO:0071013">
    <property type="term" value="C:catalytic step 2 spliceosome"/>
    <property type="evidence" value="ECO:0007669"/>
    <property type="project" value="InterPro"/>
</dbReference>
<evidence type="ECO:0000256" key="4">
    <source>
        <dbReference type="ARBA" id="ARBA00022728"/>
    </source>
</evidence>
<keyword evidence="6" id="KW-0508">mRNA splicing</keyword>
<feature type="region of interest" description="Disordered" evidence="12">
    <location>
        <begin position="1"/>
        <end position="24"/>
    </location>
</feature>
<dbReference type="SMART" id="SM00320">
    <property type="entry name" value="WD40"/>
    <property type="match status" value="6"/>
</dbReference>
<dbReference type="PROSITE" id="PS50294">
    <property type="entry name" value="WD_REPEATS_REGION"/>
    <property type="match status" value="4"/>
</dbReference>
<dbReference type="InterPro" id="IPR032847">
    <property type="entry name" value="PRPF17"/>
</dbReference>
<keyword evidence="5" id="KW-0677">Repeat</keyword>
<evidence type="ECO:0000313" key="13">
    <source>
        <dbReference type="Proteomes" id="UP000887540"/>
    </source>
</evidence>
<evidence type="ECO:0000256" key="1">
    <source>
        <dbReference type="ARBA" id="ARBA00004123"/>
    </source>
</evidence>
<keyword evidence="7" id="KW-0539">Nucleus</keyword>
<evidence type="ECO:0000256" key="12">
    <source>
        <dbReference type="SAM" id="MobiDB-lite"/>
    </source>
</evidence>
<dbReference type="Pfam" id="PF00400">
    <property type="entry name" value="WD40"/>
    <property type="match status" value="5"/>
</dbReference>
<dbReference type="InterPro" id="IPR020472">
    <property type="entry name" value="WD40_PAC1"/>
</dbReference>
<reference evidence="14" key="1">
    <citation type="submission" date="2022-11" db="UniProtKB">
        <authorList>
            <consortium name="WormBaseParasite"/>
        </authorList>
    </citation>
    <scope>IDENTIFICATION</scope>
</reference>
<evidence type="ECO:0000256" key="5">
    <source>
        <dbReference type="ARBA" id="ARBA00022737"/>
    </source>
</evidence>
<proteinExistence type="predicted"/>
<dbReference type="PANTHER" id="PTHR43979">
    <property type="entry name" value="PRE-MRNA-PROCESSING FACTOR 17"/>
    <property type="match status" value="1"/>
</dbReference>
<dbReference type="SUPFAM" id="SSF50978">
    <property type="entry name" value="WD40 repeat-like"/>
    <property type="match status" value="1"/>
</dbReference>
<sequence>MDLLKNYADSGSDMDDEPDPSRPISSETIKALALPNLNLTPSVAGHEVGIKKVAVIDPKTKELNRNPKYDELFLPVAGPSNPYKSANQNATKNMLTGFVEPAHVNQFHFDRELRDFDTLGYAKNPSAEGKNEFIGDVEKAKKKDGASLFESVKTGGQKRKRVTNYDASDMDNFTGPWAIYVDEKTVAKPDPELQKEMDEIVRKRKLKSRAGRKAAEAEQHLLEETSTLHIKDDTDYAGRSWMDVPQYTGTNLRADYVPDRCYPPTKQMYTFKGHQKAINAVRWFPKSAHLFLSCAMDSKIKLWELYGGRKCIRTYSGHKFPVRDICFNNDGTEFLSASFDNYVKLWDTEIGKVKNRFNTGSKIFCVKFNPDDDKQNIFLCGLQNKKIIQYDTRTGEIEQEYDRHLGPVNSVTFFDNNRRFCSTSDDKSIRIWEWGIPVDTKLIQGSGLHSIPTMTKAPTEKWICGQSMDNRIVLFQLTDDKLRFARKKAFRGHNVAGYASTIDFSPEMSFSYIVSGDADGKVFIWDWRTHKIIARWKAHDNVCFNVLWHPHERARLLTSGWDGLIKMWN</sequence>
<feature type="repeat" description="WD" evidence="11">
    <location>
        <begin position="271"/>
        <end position="305"/>
    </location>
</feature>
<evidence type="ECO:0000256" key="3">
    <source>
        <dbReference type="ARBA" id="ARBA00022664"/>
    </source>
</evidence>
<dbReference type="WBParaSite" id="ACRNAN_scaffold10787.g27329.t2">
    <property type="protein sequence ID" value="ACRNAN_scaffold10787.g27329.t2"/>
    <property type="gene ID" value="ACRNAN_scaffold10787.g27329"/>
</dbReference>
<feature type="repeat" description="WD" evidence="11">
    <location>
        <begin position="536"/>
        <end position="569"/>
    </location>
</feature>
<dbReference type="InterPro" id="IPR001680">
    <property type="entry name" value="WD40_rpt"/>
</dbReference>
<keyword evidence="13" id="KW-1185">Reference proteome</keyword>
<dbReference type="Proteomes" id="UP000887540">
    <property type="component" value="Unplaced"/>
</dbReference>
<keyword evidence="4" id="KW-0747">Spliceosome</keyword>
<evidence type="ECO:0000256" key="11">
    <source>
        <dbReference type="PROSITE-ProRule" id="PRU00221"/>
    </source>
</evidence>
<dbReference type="PROSITE" id="PS50082">
    <property type="entry name" value="WD_REPEATS_2"/>
    <property type="match status" value="5"/>
</dbReference>
<dbReference type="InterPro" id="IPR036322">
    <property type="entry name" value="WD40_repeat_dom_sf"/>
</dbReference>
<protein>
    <recommendedName>
        <fullName evidence="8">Pre-mRNA-processing factor 17</fullName>
    </recommendedName>
    <alternativeName>
        <fullName evidence="10">Cell division cycle 40 homolog</fullName>
    </alternativeName>
    <alternativeName>
        <fullName evidence="9">PRP17 homolog</fullName>
    </alternativeName>
</protein>
<dbReference type="FunFam" id="2.130.10.10:FF:000034">
    <property type="entry name" value="Pre-mRNA-processing factor 17, putative"/>
    <property type="match status" value="1"/>
</dbReference>
<organism evidence="13 14">
    <name type="scientific">Acrobeloides nanus</name>
    <dbReference type="NCBI Taxonomy" id="290746"/>
    <lineage>
        <taxon>Eukaryota</taxon>
        <taxon>Metazoa</taxon>
        <taxon>Ecdysozoa</taxon>
        <taxon>Nematoda</taxon>
        <taxon>Chromadorea</taxon>
        <taxon>Rhabditida</taxon>
        <taxon>Tylenchina</taxon>
        <taxon>Cephalobomorpha</taxon>
        <taxon>Cephaloboidea</taxon>
        <taxon>Cephalobidae</taxon>
        <taxon>Acrobeloides</taxon>
    </lineage>
</organism>
<keyword evidence="3" id="KW-0507">mRNA processing</keyword>
<dbReference type="PRINTS" id="PR00320">
    <property type="entry name" value="GPROTEINBRPT"/>
</dbReference>
<name>A0A914CH64_9BILA</name>
<evidence type="ECO:0000256" key="9">
    <source>
        <dbReference type="ARBA" id="ARBA00075265"/>
    </source>
</evidence>
<evidence type="ECO:0000256" key="2">
    <source>
        <dbReference type="ARBA" id="ARBA00022574"/>
    </source>
</evidence>
<dbReference type="Gene3D" id="2.130.10.10">
    <property type="entry name" value="YVTN repeat-like/Quinoprotein amine dehydrogenase"/>
    <property type="match status" value="1"/>
</dbReference>
<evidence type="ECO:0000313" key="14">
    <source>
        <dbReference type="WBParaSite" id="ACRNAN_scaffold10787.g27329.t2"/>
    </source>
</evidence>
<evidence type="ECO:0000256" key="8">
    <source>
        <dbReference type="ARBA" id="ARBA00068146"/>
    </source>
</evidence>
<feature type="repeat" description="WD" evidence="11">
    <location>
        <begin position="501"/>
        <end position="535"/>
    </location>
</feature>
<comment type="subcellular location">
    <subcellularLocation>
        <location evidence="1">Nucleus</location>
    </subcellularLocation>
</comment>